<organism evidence="2 3">
    <name type="scientific">Cymbomonas tetramitiformis</name>
    <dbReference type="NCBI Taxonomy" id="36881"/>
    <lineage>
        <taxon>Eukaryota</taxon>
        <taxon>Viridiplantae</taxon>
        <taxon>Chlorophyta</taxon>
        <taxon>Pyramimonadophyceae</taxon>
        <taxon>Pyramimonadales</taxon>
        <taxon>Pyramimonadaceae</taxon>
        <taxon>Cymbomonas</taxon>
    </lineage>
</organism>
<dbReference type="InterPro" id="IPR036047">
    <property type="entry name" value="F-box-like_dom_sf"/>
</dbReference>
<gene>
    <name evidence="2" type="ORF">CYMTET_38708</name>
</gene>
<comment type="caution">
    <text evidence="2">The sequence shown here is derived from an EMBL/GenBank/DDBJ whole genome shotgun (WGS) entry which is preliminary data.</text>
</comment>
<accession>A0AAE0F5D9</accession>
<dbReference type="SUPFAM" id="SSF81383">
    <property type="entry name" value="F-box domain"/>
    <property type="match status" value="1"/>
</dbReference>
<dbReference type="AlphaFoldDB" id="A0AAE0F5D9"/>
<dbReference type="GO" id="GO:0005930">
    <property type="term" value="C:axoneme"/>
    <property type="evidence" value="ECO:0007669"/>
    <property type="project" value="UniProtKB-SubCell"/>
</dbReference>
<keyword evidence="3" id="KW-1185">Reference proteome</keyword>
<dbReference type="GO" id="GO:0019005">
    <property type="term" value="C:SCF ubiquitin ligase complex"/>
    <property type="evidence" value="ECO:0007669"/>
    <property type="project" value="TreeGrafter"/>
</dbReference>
<dbReference type="PANTHER" id="PTHR13318:SF95">
    <property type="entry name" value="F-BOX PROTEIN YLR352W"/>
    <property type="match status" value="1"/>
</dbReference>
<sequence>MEEEDVGAPSLCSEAESSKVQVVRYQWDRTFEADRTGIWSFIRRDAPDTPGECSVRQREKTARRRQIGPAFIKRAKTQHDDTSGGDAELHVGGIEDAGGCEIGPLQRSVEVLPDAALFEVLLVVGEQDLRSWATAALTCKHWRDLCKLVAPSISTIDSSRNLTARALKHVCGLMSATPLSLLLANVLRTFSNLQTLRLEGHSQQNHACLLPALASGAPSLRRLCLGPVFLFNPEQVLGLSSLLLSLTELRAAPFHDDLTGKMLHGLPRSQADEAEMQMVLESGVRGSEHGVALRMTSLIMHSGLRPRTTLQALNPILARLPQLTTLWLSQYPVLAGPRGAAPSYAGAAQDSSPALAAASTAAQTVKWVGQCYEAPSEEILKSVNVTLLKLAAACPALEYLALLGVPLSATALRALGSGCPKLRRVVGLDLSHVSREAVATFLQALPLLEELLCHGLRICDTSLRSLAKHACLRHLWADMEGVSGIGLMRLAQQCRQLAFLDLSGCQCVIAADLSAVLRFCPELRLSVKGFARISRTSVEQMAQAIAETGGATDRLSLNDSCLKELMTLMNVGDA</sequence>
<dbReference type="Proteomes" id="UP001190700">
    <property type="component" value="Unassembled WGS sequence"/>
</dbReference>
<name>A0AAE0F5D9_9CHLO</name>
<evidence type="ECO:0000313" key="2">
    <source>
        <dbReference type="EMBL" id="KAK3251977.1"/>
    </source>
</evidence>
<evidence type="ECO:0000313" key="3">
    <source>
        <dbReference type="Proteomes" id="UP001190700"/>
    </source>
</evidence>
<dbReference type="GO" id="GO:0031146">
    <property type="term" value="P:SCF-dependent proteasomal ubiquitin-dependent protein catabolic process"/>
    <property type="evidence" value="ECO:0007669"/>
    <property type="project" value="TreeGrafter"/>
</dbReference>
<dbReference type="PANTHER" id="PTHR13318">
    <property type="entry name" value="PARTNER OF PAIRED, ISOFORM B-RELATED"/>
    <property type="match status" value="1"/>
</dbReference>
<protein>
    <recommendedName>
        <fullName evidence="4">F-box domain-containing protein</fullName>
    </recommendedName>
</protein>
<proteinExistence type="predicted"/>
<dbReference type="Gene3D" id="3.80.10.10">
    <property type="entry name" value="Ribonuclease Inhibitor"/>
    <property type="match status" value="1"/>
</dbReference>
<dbReference type="SUPFAM" id="SSF52047">
    <property type="entry name" value="RNI-like"/>
    <property type="match status" value="1"/>
</dbReference>
<dbReference type="InterPro" id="IPR032675">
    <property type="entry name" value="LRR_dom_sf"/>
</dbReference>
<dbReference type="EMBL" id="LGRX02025704">
    <property type="protein sequence ID" value="KAK3251977.1"/>
    <property type="molecule type" value="Genomic_DNA"/>
</dbReference>
<evidence type="ECO:0000256" key="1">
    <source>
        <dbReference type="ARBA" id="ARBA00004430"/>
    </source>
</evidence>
<reference evidence="2 3" key="1">
    <citation type="journal article" date="2015" name="Genome Biol. Evol.">
        <title>Comparative Genomics of a Bacterivorous Green Alga Reveals Evolutionary Causalities and Consequences of Phago-Mixotrophic Mode of Nutrition.</title>
        <authorList>
            <person name="Burns J.A."/>
            <person name="Paasch A."/>
            <person name="Narechania A."/>
            <person name="Kim E."/>
        </authorList>
    </citation>
    <scope>NUCLEOTIDE SEQUENCE [LARGE SCALE GENOMIC DNA]</scope>
    <source>
        <strain evidence="2 3">PLY_AMNH</strain>
    </source>
</reference>
<evidence type="ECO:0008006" key="4">
    <source>
        <dbReference type="Google" id="ProtNLM"/>
    </source>
</evidence>
<comment type="subcellular location">
    <subcellularLocation>
        <location evidence="1">Cytoplasm</location>
        <location evidence="1">Cytoskeleton</location>
        <location evidence="1">Cilium axoneme</location>
    </subcellularLocation>
</comment>